<feature type="compositionally biased region" description="Basic and acidic residues" evidence="1">
    <location>
        <begin position="219"/>
        <end position="231"/>
    </location>
</feature>
<protein>
    <submittedName>
        <fullName evidence="2">Penicillin amidase family protein</fullName>
    </submittedName>
</protein>
<feature type="compositionally biased region" description="Basic residues" evidence="1">
    <location>
        <begin position="44"/>
        <end position="54"/>
    </location>
</feature>
<dbReference type="EMBL" id="CADCTV010000171">
    <property type="protein sequence ID" value="CAA9305653.1"/>
    <property type="molecule type" value="Genomic_DNA"/>
</dbReference>
<feature type="compositionally biased region" description="Low complexity" evidence="1">
    <location>
        <begin position="169"/>
        <end position="180"/>
    </location>
</feature>
<name>A0A6J4KI85_9BACT</name>
<feature type="compositionally biased region" description="Basic and acidic residues" evidence="1">
    <location>
        <begin position="75"/>
        <end position="85"/>
    </location>
</feature>
<feature type="region of interest" description="Disordered" evidence="1">
    <location>
        <begin position="206"/>
        <end position="358"/>
    </location>
</feature>
<proteinExistence type="predicted"/>
<feature type="compositionally biased region" description="Low complexity" evidence="1">
    <location>
        <begin position="343"/>
        <end position="358"/>
    </location>
</feature>
<organism evidence="2">
    <name type="scientific">uncultured Gemmatimonadota bacterium</name>
    <dbReference type="NCBI Taxonomy" id="203437"/>
    <lineage>
        <taxon>Bacteria</taxon>
        <taxon>Pseudomonadati</taxon>
        <taxon>Gemmatimonadota</taxon>
        <taxon>environmental samples</taxon>
    </lineage>
</organism>
<feature type="compositionally biased region" description="Low complexity" evidence="1">
    <location>
        <begin position="120"/>
        <end position="134"/>
    </location>
</feature>
<evidence type="ECO:0000313" key="2">
    <source>
        <dbReference type="EMBL" id="CAA9305653.1"/>
    </source>
</evidence>
<feature type="compositionally biased region" description="Basic residues" evidence="1">
    <location>
        <begin position="310"/>
        <end position="322"/>
    </location>
</feature>
<feature type="region of interest" description="Disordered" evidence="1">
    <location>
        <begin position="1"/>
        <end position="85"/>
    </location>
</feature>
<feature type="compositionally biased region" description="Low complexity" evidence="1">
    <location>
        <begin position="149"/>
        <end position="162"/>
    </location>
</feature>
<feature type="non-terminal residue" evidence="2">
    <location>
        <position position="1"/>
    </location>
</feature>
<accession>A0A6J4KI85</accession>
<feature type="compositionally biased region" description="Low complexity" evidence="1">
    <location>
        <begin position="14"/>
        <end position="24"/>
    </location>
</feature>
<feature type="region of interest" description="Disordered" evidence="1">
    <location>
        <begin position="114"/>
        <end position="180"/>
    </location>
</feature>
<feature type="compositionally biased region" description="Basic residues" evidence="1">
    <location>
        <begin position="330"/>
        <end position="342"/>
    </location>
</feature>
<feature type="non-terminal residue" evidence="2">
    <location>
        <position position="381"/>
    </location>
</feature>
<sequence>PAHQGPHPGGVPPGAGAARQLVQRHGVRGRGREHRLLPPALHPAPRRPLRLHAPRGRERPGHRLARTAHAGRVARGGEPRHGVDPEHQQHAVFRVRGELPPPRALRALHGHLRRERARTARPAAAARAAGVDAAGADRRGVRPAHARFRPGTAAAPAGVRRPAGGGPAPGAARRAGGRAARVGPTLERGLHPHFARHLLRHTAVGGARRPGAGRGGARPHGDDAALGRGDPDSGAAPGGARLRRGAAGAGIRQLANAVGRDQPLPADHGGRGAPLQRRGPQPPGGVHPRALGLAGLLRGGPAQRQPAVVRHQRQQLRRRGGVRGRLGAGARRHRGRRERRSRLAALQRPGGALRDGPPARRLLLPGAAARAHGARVPPGRV</sequence>
<feature type="compositionally biased region" description="Low complexity" evidence="1">
    <location>
        <begin position="286"/>
        <end position="302"/>
    </location>
</feature>
<dbReference type="AlphaFoldDB" id="A0A6J4KI85"/>
<feature type="compositionally biased region" description="Low complexity" evidence="1">
    <location>
        <begin position="232"/>
        <end position="250"/>
    </location>
</feature>
<reference evidence="2" key="1">
    <citation type="submission" date="2020-02" db="EMBL/GenBank/DDBJ databases">
        <authorList>
            <person name="Meier V. D."/>
        </authorList>
    </citation>
    <scope>NUCLEOTIDE SEQUENCE</scope>
    <source>
        <strain evidence="2">AVDCRST_MAG89</strain>
    </source>
</reference>
<gene>
    <name evidence="2" type="ORF">AVDCRST_MAG89-779</name>
</gene>
<evidence type="ECO:0000256" key="1">
    <source>
        <dbReference type="SAM" id="MobiDB-lite"/>
    </source>
</evidence>